<evidence type="ECO:0000313" key="1">
    <source>
        <dbReference type="EMBL" id="EKO24624.1"/>
    </source>
</evidence>
<sequence length="284" mass="32859">MRITSDFIADLEIQFRNEMLNFGYKNIPESRDLIFISYFKLQHRLIDSIPRNILKSDIFSCPNEHIKGLLELEEKIKEGVNINGHQSSQLLDVDKNDPLLNDWGIFHLHLGSNTDRNGFVQRTGPLLFAHFTNSTAFFIDVINHGNWSDNILIETLERNWPETIRHREVKLIDIEEITASERNKIRKAGGLLFTKVNGKVFAPPGGGYSTSGTSKNAVIESDKFRWKIRNIEQEIKTNAKIYEKAIRQKLGVKIHSIKLKLVFHLGDLHVFEENYNLKFYLGRI</sequence>
<organism evidence="1 2">
    <name type="scientific">Leptospira interrogans str. UI 12621</name>
    <dbReference type="NCBI Taxonomy" id="1049937"/>
    <lineage>
        <taxon>Bacteria</taxon>
        <taxon>Pseudomonadati</taxon>
        <taxon>Spirochaetota</taxon>
        <taxon>Spirochaetia</taxon>
        <taxon>Leptospirales</taxon>
        <taxon>Leptospiraceae</taxon>
        <taxon>Leptospira</taxon>
    </lineage>
</organism>
<accession>A0A0F6H8P2</accession>
<proteinExistence type="predicted"/>
<name>A0A0F6H8P2_LEPIR</name>
<evidence type="ECO:0000313" key="2">
    <source>
        <dbReference type="Proteomes" id="UP000006324"/>
    </source>
</evidence>
<comment type="caution">
    <text evidence="1">The sequence shown here is derived from an EMBL/GenBank/DDBJ whole genome shotgun (WGS) entry which is preliminary data.</text>
</comment>
<dbReference type="AlphaFoldDB" id="A0A0F6H8P2"/>
<dbReference type="Proteomes" id="UP000006324">
    <property type="component" value="Unassembled WGS sequence"/>
</dbReference>
<dbReference type="EMBL" id="AHNQ02000031">
    <property type="protein sequence ID" value="EKO24624.1"/>
    <property type="molecule type" value="Genomic_DNA"/>
</dbReference>
<protein>
    <submittedName>
        <fullName evidence="1">Uncharacterized protein</fullName>
    </submittedName>
</protein>
<gene>
    <name evidence="1" type="ORF">LEP1GSC104_2090</name>
</gene>
<reference evidence="1 2" key="1">
    <citation type="submission" date="2012-09" db="EMBL/GenBank/DDBJ databases">
        <authorList>
            <person name="Harkins D.M."/>
            <person name="Durkin A.S."/>
            <person name="Brinkac L.M."/>
            <person name="Selengut J.D."/>
            <person name="Sanka R."/>
            <person name="DePew J."/>
            <person name="Purushe J."/>
            <person name="Chanthongthip A."/>
            <person name="Lattana O."/>
            <person name="Phetsouvanh R."/>
            <person name="Newton P.N."/>
            <person name="Vinetz J.M."/>
            <person name="Sutton G.G."/>
            <person name="Nelson W.C."/>
            <person name="Fouts D.E."/>
        </authorList>
    </citation>
    <scope>NUCLEOTIDE SEQUENCE [LARGE SCALE GENOMIC DNA]</scope>
    <source>
        <strain evidence="1 2">UI 12621</strain>
    </source>
</reference>
<dbReference type="RefSeq" id="WP_002120453.1">
    <property type="nucleotide sequence ID" value="NZ_AHNQ02000031.1"/>
</dbReference>